<dbReference type="FunFam" id="3.90.850.10:FF:000002">
    <property type="entry name" value="2-hydroxyhepta-2,4-diene-1,7-dioate isomerase"/>
    <property type="match status" value="1"/>
</dbReference>
<dbReference type="OrthoDB" id="9805307at2"/>
<evidence type="ECO:0000256" key="2">
    <source>
        <dbReference type="ARBA" id="ARBA00022723"/>
    </source>
</evidence>
<dbReference type="PANTHER" id="PTHR11820:SF7">
    <property type="entry name" value="ACYLPYRUVASE FAHD1, MITOCHONDRIAL"/>
    <property type="match status" value="1"/>
</dbReference>
<reference evidence="5 6" key="2">
    <citation type="journal article" date="2008" name="Science">
        <title>Environmental genomics reveals a single-species ecosystem deep within Earth.</title>
        <authorList>
            <person name="Chivian D."/>
            <person name="Brodie E.L."/>
            <person name="Alm E.J."/>
            <person name="Culley D.E."/>
            <person name="Dehal P.S."/>
            <person name="Desantis T.Z."/>
            <person name="Gihring T.M."/>
            <person name="Lapidus A."/>
            <person name="Lin L.H."/>
            <person name="Lowry S.R."/>
            <person name="Moser D.P."/>
            <person name="Richardson P.M."/>
            <person name="Southam G."/>
            <person name="Wanger G."/>
            <person name="Pratt L.M."/>
            <person name="Andersen G.L."/>
            <person name="Hazen T.C."/>
            <person name="Brockman F.J."/>
            <person name="Arkin A.P."/>
            <person name="Onstott T.C."/>
        </authorList>
    </citation>
    <scope>NUCLEOTIDE SEQUENCE [LARGE SCALE GENOMIC DNA]</scope>
    <source>
        <strain evidence="5 6">MP104C</strain>
    </source>
</reference>
<dbReference type="AlphaFoldDB" id="B1I3N6"/>
<sequence>MLLGRFARGDETFYGRLKADGTVVRLDGGLDSEWANGRVYGPGEVRALAPCTPSKIVCVGLNHREHARELNHPLPEEPVLFLKPPSAVIGPGEEILLPPQSARVDYEAELALVIRRRAVNLDPERAAEYIFGYTAANDVTARDLQQKDGQWTRAKSFDTFCSLGPYIVAGPPPEQIKVALYLNGEQRQSACITDLIFGPAALVSFVSRVMTLEPGDVILTGTPAGVGPLRVGDRVEVEVGDVGRLVNVVATRRP</sequence>
<dbReference type="GO" id="GO:0046872">
    <property type="term" value="F:metal ion binding"/>
    <property type="evidence" value="ECO:0007669"/>
    <property type="project" value="UniProtKB-KW"/>
</dbReference>
<dbReference type="KEGG" id="dau:Daud_1084"/>
<comment type="similarity">
    <text evidence="1">Belongs to the FAH family.</text>
</comment>
<dbReference type="Gene3D" id="3.90.850.10">
    <property type="entry name" value="Fumarylacetoacetase-like, C-terminal domain"/>
    <property type="match status" value="1"/>
</dbReference>
<protein>
    <submittedName>
        <fullName evidence="5">5-carboxymethyl-2-hydroxymuconate delta-isomerase</fullName>
        <ecNumber evidence="5">5.3.3.10</ecNumber>
    </submittedName>
</protein>
<dbReference type="EC" id="5.3.3.10" evidence="5"/>
<dbReference type="eggNOG" id="COG0179">
    <property type="taxonomic scope" value="Bacteria"/>
</dbReference>
<evidence type="ECO:0000259" key="3">
    <source>
        <dbReference type="Pfam" id="PF01557"/>
    </source>
</evidence>
<dbReference type="GO" id="GO:0019752">
    <property type="term" value="P:carboxylic acid metabolic process"/>
    <property type="evidence" value="ECO:0007669"/>
    <property type="project" value="UniProtKB-ARBA"/>
</dbReference>
<gene>
    <name evidence="5" type="ordered locus">Daud_1084</name>
</gene>
<keyword evidence="5" id="KW-0413">Isomerase</keyword>
<accession>B1I3N6</accession>
<dbReference type="PANTHER" id="PTHR11820">
    <property type="entry name" value="ACYLPYRUVASE"/>
    <property type="match status" value="1"/>
</dbReference>
<dbReference type="GO" id="GO:0008704">
    <property type="term" value="F:5-carboxymethyl-2-hydroxymuconate delta-isomerase activity"/>
    <property type="evidence" value="ECO:0007669"/>
    <property type="project" value="UniProtKB-EC"/>
</dbReference>
<evidence type="ECO:0000313" key="5">
    <source>
        <dbReference type="EMBL" id="ACA59596.1"/>
    </source>
</evidence>
<dbReference type="EMBL" id="CP000860">
    <property type="protein sequence ID" value="ACA59596.1"/>
    <property type="molecule type" value="Genomic_DNA"/>
</dbReference>
<reference evidence="6" key="1">
    <citation type="submission" date="2007-10" db="EMBL/GenBank/DDBJ databases">
        <title>Complete sequence of chromosome of Desulforudis audaxviator MP104C.</title>
        <authorList>
            <person name="Copeland A."/>
            <person name="Lucas S."/>
            <person name="Lapidus A."/>
            <person name="Barry K."/>
            <person name="Glavina del Rio T."/>
            <person name="Dalin E."/>
            <person name="Tice H."/>
            <person name="Bruce D."/>
            <person name="Pitluck S."/>
            <person name="Lowry S.R."/>
            <person name="Larimer F."/>
            <person name="Land M.L."/>
            <person name="Hauser L."/>
            <person name="Kyrpides N."/>
            <person name="Ivanova N.N."/>
            <person name="Richardson P."/>
        </authorList>
    </citation>
    <scope>NUCLEOTIDE SEQUENCE [LARGE SCALE GENOMIC DNA]</scope>
    <source>
        <strain evidence="6">MP104C</strain>
    </source>
</reference>
<dbReference type="Pfam" id="PF01557">
    <property type="entry name" value="FAA_hydrolase"/>
    <property type="match status" value="1"/>
</dbReference>
<dbReference type="InterPro" id="IPR018833">
    <property type="entry name" value="Rv2993c-like_N"/>
</dbReference>
<proteinExistence type="inferred from homology"/>
<dbReference type="Proteomes" id="UP000008544">
    <property type="component" value="Chromosome"/>
</dbReference>
<dbReference type="SUPFAM" id="SSF56529">
    <property type="entry name" value="FAH"/>
    <property type="match status" value="1"/>
</dbReference>
<dbReference type="GO" id="GO:0018773">
    <property type="term" value="F:acetylpyruvate hydrolase activity"/>
    <property type="evidence" value="ECO:0007669"/>
    <property type="project" value="TreeGrafter"/>
</dbReference>
<evidence type="ECO:0000256" key="1">
    <source>
        <dbReference type="ARBA" id="ARBA00010211"/>
    </source>
</evidence>
<organism evidence="5 6">
    <name type="scientific">Desulforudis audaxviator (strain MP104C)</name>
    <dbReference type="NCBI Taxonomy" id="477974"/>
    <lineage>
        <taxon>Bacteria</taxon>
        <taxon>Bacillati</taxon>
        <taxon>Bacillota</taxon>
        <taxon>Clostridia</taxon>
        <taxon>Thermoanaerobacterales</taxon>
        <taxon>Candidatus Desulforudaceae</taxon>
        <taxon>Candidatus Desulforudis</taxon>
    </lineage>
</organism>
<dbReference type="HOGENOM" id="CLU_028458_4_2_9"/>
<keyword evidence="2" id="KW-0479">Metal-binding</keyword>
<feature type="domain" description="Rv2993c-like N-terminal" evidence="4">
    <location>
        <begin position="1"/>
        <end position="50"/>
    </location>
</feature>
<name>B1I3N6_DESAP</name>
<keyword evidence="6" id="KW-1185">Reference proteome</keyword>
<evidence type="ECO:0000313" key="6">
    <source>
        <dbReference type="Proteomes" id="UP000008544"/>
    </source>
</evidence>
<evidence type="ECO:0000259" key="4">
    <source>
        <dbReference type="Pfam" id="PF10370"/>
    </source>
</evidence>
<dbReference type="STRING" id="477974.Daud_1084"/>
<dbReference type="InterPro" id="IPR036663">
    <property type="entry name" value="Fumarylacetoacetase_C_sf"/>
</dbReference>
<dbReference type="InterPro" id="IPR011234">
    <property type="entry name" value="Fumarylacetoacetase-like_C"/>
</dbReference>
<dbReference type="Pfam" id="PF10370">
    <property type="entry name" value="Rv2993c-like_N"/>
    <property type="match status" value="1"/>
</dbReference>
<feature type="domain" description="Fumarylacetoacetase-like C-terminal" evidence="3">
    <location>
        <begin position="55"/>
        <end position="249"/>
    </location>
</feature>
<dbReference type="RefSeq" id="WP_012302182.1">
    <property type="nucleotide sequence ID" value="NC_010424.1"/>
</dbReference>